<dbReference type="EMBL" id="CH476629">
    <property type="protein sequence ID" value="EDO04924.1"/>
    <property type="molecule type" value="Genomic_DNA"/>
</dbReference>
<dbReference type="Proteomes" id="UP000001312">
    <property type="component" value="Unassembled WGS sequence"/>
</dbReference>
<evidence type="ECO:0000313" key="1">
    <source>
        <dbReference type="EMBL" id="EDO04924.1"/>
    </source>
</evidence>
<evidence type="ECO:0000313" key="2">
    <source>
        <dbReference type="Proteomes" id="UP000001312"/>
    </source>
</evidence>
<name>A7EQ08_SCLS1</name>
<dbReference type="GeneID" id="5487711"/>
<protein>
    <submittedName>
        <fullName evidence="1">Uncharacterized protein</fullName>
    </submittedName>
</protein>
<reference evidence="2" key="1">
    <citation type="journal article" date="2011" name="PLoS Genet.">
        <title>Genomic analysis of the necrotrophic fungal pathogens Sclerotinia sclerotiorum and Botrytis cinerea.</title>
        <authorList>
            <person name="Amselem J."/>
            <person name="Cuomo C.A."/>
            <person name="van Kan J.A."/>
            <person name="Viaud M."/>
            <person name="Benito E.P."/>
            <person name="Couloux A."/>
            <person name="Coutinho P.M."/>
            <person name="de Vries R.P."/>
            <person name="Dyer P.S."/>
            <person name="Fillinger S."/>
            <person name="Fournier E."/>
            <person name="Gout L."/>
            <person name="Hahn M."/>
            <person name="Kohn L."/>
            <person name="Lapalu N."/>
            <person name="Plummer K.M."/>
            <person name="Pradier J.M."/>
            <person name="Quevillon E."/>
            <person name="Sharon A."/>
            <person name="Simon A."/>
            <person name="ten Have A."/>
            <person name="Tudzynski B."/>
            <person name="Tudzynski P."/>
            <person name="Wincker P."/>
            <person name="Andrew M."/>
            <person name="Anthouard V."/>
            <person name="Beever R.E."/>
            <person name="Beffa R."/>
            <person name="Benoit I."/>
            <person name="Bouzid O."/>
            <person name="Brault B."/>
            <person name="Chen Z."/>
            <person name="Choquer M."/>
            <person name="Collemare J."/>
            <person name="Cotton P."/>
            <person name="Danchin E.G."/>
            <person name="Da Silva C."/>
            <person name="Gautier A."/>
            <person name="Giraud C."/>
            <person name="Giraud T."/>
            <person name="Gonzalez C."/>
            <person name="Grossetete S."/>
            <person name="Guldener U."/>
            <person name="Henrissat B."/>
            <person name="Howlett B.J."/>
            <person name="Kodira C."/>
            <person name="Kretschmer M."/>
            <person name="Lappartient A."/>
            <person name="Leroch M."/>
            <person name="Levis C."/>
            <person name="Mauceli E."/>
            <person name="Neuveglise C."/>
            <person name="Oeser B."/>
            <person name="Pearson M."/>
            <person name="Poulain J."/>
            <person name="Poussereau N."/>
            <person name="Quesneville H."/>
            <person name="Rascle C."/>
            <person name="Schumacher J."/>
            <person name="Segurens B."/>
            <person name="Sexton A."/>
            <person name="Silva E."/>
            <person name="Sirven C."/>
            <person name="Soanes D.M."/>
            <person name="Talbot N.J."/>
            <person name="Templeton M."/>
            <person name="Yandava C."/>
            <person name="Yarden O."/>
            <person name="Zeng Q."/>
            <person name="Rollins J.A."/>
            <person name="Lebrun M.H."/>
            <person name="Dickman M."/>
        </authorList>
    </citation>
    <scope>NUCLEOTIDE SEQUENCE [LARGE SCALE GENOMIC DNA]</scope>
    <source>
        <strain evidence="2">ATCC 18683 / 1980 / Ss-1</strain>
    </source>
</reference>
<dbReference type="InParanoid" id="A7EQ08"/>
<sequence length="76" mass="8885">MLSSYCQSINNQKDYKQTKSSESFCQASLSFHWYKEPWVDLIPLPQTGVLSIELINPSKCGSYLVARWQQEQKQRL</sequence>
<organism evidence="1 2">
    <name type="scientific">Sclerotinia sclerotiorum (strain ATCC 18683 / 1980 / Ss-1)</name>
    <name type="common">White mold</name>
    <name type="synonym">Whetzelinia sclerotiorum</name>
    <dbReference type="NCBI Taxonomy" id="665079"/>
    <lineage>
        <taxon>Eukaryota</taxon>
        <taxon>Fungi</taxon>
        <taxon>Dikarya</taxon>
        <taxon>Ascomycota</taxon>
        <taxon>Pezizomycotina</taxon>
        <taxon>Leotiomycetes</taxon>
        <taxon>Helotiales</taxon>
        <taxon>Sclerotiniaceae</taxon>
        <taxon>Sclerotinia</taxon>
    </lineage>
</organism>
<proteinExistence type="predicted"/>
<accession>A7EQ08</accession>
<gene>
    <name evidence="1" type="ORF">SS1G_07408</name>
</gene>
<keyword evidence="2" id="KW-1185">Reference proteome</keyword>
<dbReference type="KEGG" id="ssl:SS1G_07408"/>
<dbReference type="RefSeq" id="XP_001591961.1">
    <property type="nucleotide sequence ID" value="XM_001591911.1"/>
</dbReference>
<dbReference type="AlphaFoldDB" id="A7EQ08"/>
<dbReference type="HOGENOM" id="CLU_2655963_0_0_1"/>